<dbReference type="Pfam" id="PF07866">
    <property type="entry name" value="DUF1653"/>
    <property type="match status" value="1"/>
</dbReference>
<reference evidence="2 3" key="1">
    <citation type="submission" date="2019-07" db="EMBL/GenBank/DDBJ databases">
        <authorList>
            <person name="Yang M."/>
            <person name="Zhao D."/>
            <person name="Xiang H."/>
        </authorList>
    </citation>
    <scope>NUCLEOTIDE SEQUENCE [LARGE SCALE GENOMIC DNA]</scope>
    <source>
        <strain evidence="2 3">IM1326</strain>
    </source>
</reference>
<dbReference type="EMBL" id="VJWL01000003">
    <property type="protein sequence ID" value="TRW48398.1"/>
    <property type="molecule type" value="Genomic_DNA"/>
</dbReference>
<evidence type="ECO:0000259" key="1">
    <source>
        <dbReference type="Pfam" id="PF07866"/>
    </source>
</evidence>
<sequence>MSFKPELTKGFYRHYKGSMYEVIDLVQHSETEEWLVLYRPCYGARGLWVRPFGMFIEQIEREGKRQPRFEYVPDYVEPDPS</sequence>
<protein>
    <submittedName>
        <fullName evidence="2">DUF1653 domain-containing protein</fullName>
    </submittedName>
</protein>
<dbReference type="InterPro" id="IPR037135">
    <property type="entry name" value="DUF1653-like_dom_sf"/>
</dbReference>
<accession>A0A552X003</accession>
<dbReference type="RefSeq" id="WP_143236190.1">
    <property type="nucleotide sequence ID" value="NZ_VJWL01000003.1"/>
</dbReference>
<dbReference type="Proteomes" id="UP000320359">
    <property type="component" value="Unassembled WGS sequence"/>
</dbReference>
<feature type="domain" description="DUF1653" evidence="1">
    <location>
        <begin position="10"/>
        <end position="71"/>
    </location>
</feature>
<name>A0A552X003_9GAMM</name>
<evidence type="ECO:0000313" key="3">
    <source>
        <dbReference type="Proteomes" id="UP000320359"/>
    </source>
</evidence>
<evidence type="ECO:0000313" key="2">
    <source>
        <dbReference type="EMBL" id="TRW48398.1"/>
    </source>
</evidence>
<dbReference type="AlphaFoldDB" id="A0A552X003"/>
<dbReference type="OrthoDB" id="371169at2"/>
<comment type="caution">
    <text evidence="2">The sequence shown here is derived from an EMBL/GenBank/DDBJ whole genome shotgun (WGS) entry which is preliminary data.</text>
</comment>
<gene>
    <name evidence="2" type="ORF">FM042_09490</name>
</gene>
<proteinExistence type="predicted"/>
<dbReference type="InterPro" id="IPR023387">
    <property type="entry name" value="DUF1653-like_dom"/>
</dbReference>
<keyword evidence="3" id="KW-1185">Reference proteome</keyword>
<organism evidence="2 3">
    <name type="scientific">Aliidiomarina halalkaliphila</name>
    <dbReference type="NCBI Taxonomy" id="2593535"/>
    <lineage>
        <taxon>Bacteria</taxon>
        <taxon>Pseudomonadati</taxon>
        <taxon>Pseudomonadota</taxon>
        <taxon>Gammaproteobacteria</taxon>
        <taxon>Alteromonadales</taxon>
        <taxon>Idiomarinaceae</taxon>
        <taxon>Aliidiomarina</taxon>
    </lineage>
</organism>
<dbReference type="Gene3D" id="2.30.30.320">
    <property type="entry name" value="DUF1653-like domain"/>
    <property type="match status" value="1"/>
</dbReference>